<dbReference type="AlphaFoldDB" id="E7QRB8"/>
<dbReference type="Proteomes" id="UP000184203">
    <property type="component" value="Unassembled WGS sequence"/>
</dbReference>
<evidence type="ECO:0000256" key="1">
    <source>
        <dbReference type="SAM" id="MobiDB-lite"/>
    </source>
</evidence>
<feature type="transmembrane region" description="Helical" evidence="2">
    <location>
        <begin position="49"/>
        <end position="69"/>
    </location>
</feature>
<accession>E7QRB8</accession>
<keyword evidence="2" id="KW-0812">Transmembrane</keyword>
<evidence type="ECO:0000313" key="4">
    <source>
        <dbReference type="EMBL" id="SHK19925.1"/>
    </source>
</evidence>
<feature type="transmembrane region" description="Helical" evidence="2">
    <location>
        <begin position="75"/>
        <end position="94"/>
    </location>
</feature>
<feature type="region of interest" description="Disordered" evidence="1">
    <location>
        <begin position="184"/>
        <end position="206"/>
    </location>
</feature>
<gene>
    <name evidence="4" type="ORF">SAMN05444342_0919</name>
    <name evidence="3" type="ORF">ZOD2009_06704</name>
</gene>
<name>E7QRB8_HALPU</name>
<keyword evidence="2" id="KW-1133">Transmembrane helix</keyword>
<keyword evidence="6" id="KW-1185">Reference proteome</keyword>
<evidence type="ECO:0000313" key="3">
    <source>
        <dbReference type="EMBL" id="EFW92537.1"/>
    </source>
</evidence>
<reference evidence="4" key="3">
    <citation type="submission" date="2016-11" db="EMBL/GenBank/DDBJ databases">
        <authorList>
            <person name="Jaros S."/>
            <person name="Januszkiewicz K."/>
            <person name="Wedrychowicz H."/>
        </authorList>
    </citation>
    <scope>NUCLEOTIDE SEQUENCE [LARGE SCALE GENOMIC DNA]</scope>
    <source>
        <strain evidence="4">DX253</strain>
    </source>
</reference>
<reference evidence="6" key="2">
    <citation type="submission" date="2016-11" db="EMBL/GenBank/DDBJ databases">
        <authorList>
            <person name="Varghese N."/>
            <person name="Submissions S."/>
        </authorList>
    </citation>
    <scope>NUCLEOTIDE SEQUENCE [LARGE SCALE GENOMIC DNA]</scope>
    <source>
        <strain evidence="6">DX253</strain>
    </source>
</reference>
<dbReference type="PATRIC" id="fig|797209.4.peg.1332"/>
<evidence type="ECO:0000313" key="6">
    <source>
        <dbReference type="Proteomes" id="UP000184203"/>
    </source>
</evidence>
<dbReference type="EMBL" id="AEMG01000006">
    <property type="protein sequence ID" value="EFW92537.1"/>
    <property type="molecule type" value="Genomic_DNA"/>
</dbReference>
<dbReference type="OrthoDB" id="248626at2157"/>
<keyword evidence="2" id="KW-0472">Membrane</keyword>
<dbReference type="EMBL" id="FRAN01000001">
    <property type="protein sequence ID" value="SHK19925.1"/>
    <property type="molecule type" value="Genomic_DNA"/>
</dbReference>
<proteinExistence type="predicted"/>
<sequence length="206" mass="23429">MTRDDSVRTDRGELVVRDGEVRMRTTPRGAFREEYLGNWTDRGLLRRGLYVVTTLFTVGTFADMVRDVFGFSDRLLSVGTIVSLGVVLVATIGLRWSISRLRRDSTIPLSAIREVERERANGKRDGEDGTEVPTLRLIHTPEGDDDETEIEFPSEEAAGRAAQLLRYKGIHVFDLDDWSRRTEIEGSRDGNRREKLETETGRVESR</sequence>
<dbReference type="STRING" id="797209.GCA_000376445_00021"/>
<protein>
    <submittedName>
        <fullName evidence="3">Uncharacterized protein</fullName>
    </submittedName>
</protein>
<dbReference type="RefSeq" id="WP_007978223.1">
    <property type="nucleotide sequence ID" value="NZ_AEMG01000006.1"/>
</dbReference>
<organism evidence="3 5">
    <name type="scientific">Haladaptatus paucihalophilus DX253</name>
    <dbReference type="NCBI Taxonomy" id="797209"/>
    <lineage>
        <taxon>Archaea</taxon>
        <taxon>Methanobacteriati</taxon>
        <taxon>Methanobacteriota</taxon>
        <taxon>Stenosarchaea group</taxon>
        <taxon>Halobacteria</taxon>
        <taxon>Halobacteriales</taxon>
        <taxon>Haladaptataceae</taxon>
        <taxon>Haladaptatus</taxon>
    </lineage>
</organism>
<evidence type="ECO:0000313" key="5">
    <source>
        <dbReference type="Proteomes" id="UP000003751"/>
    </source>
</evidence>
<reference evidence="3 5" key="1">
    <citation type="journal article" date="2014" name="ISME J.">
        <title>Trehalose/2-sulfotrehalose biosynthesis and glycine-betaine uptake are widely spread mechanisms for osmoadaptation in the Halobacteriales.</title>
        <authorList>
            <person name="Youssef N.H."/>
            <person name="Savage-Ashlock K.N."/>
            <person name="McCully A.L."/>
            <person name="Luedtke B."/>
            <person name="Shaw E.I."/>
            <person name="Hoff W.D."/>
            <person name="Elshahed M.S."/>
        </authorList>
    </citation>
    <scope>NUCLEOTIDE SEQUENCE [LARGE SCALE GENOMIC DNA]</scope>
    <source>
        <strain evidence="3 5">DX253</strain>
    </source>
</reference>
<dbReference type="Proteomes" id="UP000003751">
    <property type="component" value="Unassembled WGS sequence"/>
</dbReference>
<evidence type="ECO:0000256" key="2">
    <source>
        <dbReference type="SAM" id="Phobius"/>
    </source>
</evidence>